<dbReference type="Proteomes" id="UP000250744">
    <property type="component" value="Unassembled WGS sequence"/>
</dbReference>
<feature type="transmembrane region" description="Helical" evidence="16">
    <location>
        <begin position="322"/>
        <end position="346"/>
    </location>
</feature>
<comment type="catalytic activity">
    <reaction evidence="15 16">
        <text>[GlcNAc-(1-&gt;4)-Mur2Ac(oyl-L-Ala-gamma-D-Glu-L-Lys-D-Ala-D-Ala)](n)-di-trans,octa-cis-undecaprenyl diphosphate + beta-D-GlcNAc-(1-&gt;4)-Mur2Ac(oyl-L-Ala-gamma-D-Glu-L-Lys-D-Ala-D-Ala)-di-trans,octa-cis-undecaprenyl diphosphate = [GlcNAc-(1-&gt;4)-Mur2Ac(oyl-L-Ala-gamma-D-Glu-L-Lys-D-Ala-D-Ala)](n+1)-di-trans,octa-cis-undecaprenyl diphosphate + di-trans,octa-cis-undecaprenyl diphosphate + H(+)</text>
        <dbReference type="Rhea" id="RHEA:23708"/>
        <dbReference type="Rhea" id="RHEA-COMP:9602"/>
        <dbReference type="Rhea" id="RHEA-COMP:9603"/>
        <dbReference type="ChEBI" id="CHEBI:15378"/>
        <dbReference type="ChEBI" id="CHEBI:58405"/>
        <dbReference type="ChEBI" id="CHEBI:60033"/>
        <dbReference type="ChEBI" id="CHEBI:78435"/>
        <dbReference type="EC" id="2.4.99.28"/>
    </reaction>
</comment>
<evidence type="ECO:0000313" key="18">
    <source>
        <dbReference type="Proteomes" id="UP000250744"/>
    </source>
</evidence>
<feature type="transmembrane region" description="Helical" evidence="16">
    <location>
        <begin position="90"/>
        <end position="111"/>
    </location>
</feature>
<dbReference type="EC" id="2.4.99.28" evidence="16"/>
<dbReference type="UniPathway" id="UPA00219"/>
<dbReference type="GO" id="GO:0043093">
    <property type="term" value="P:FtsZ-dependent cytokinesis"/>
    <property type="evidence" value="ECO:0007669"/>
    <property type="project" value="UniProtKB-UniRule"/>
</dbReference>
<dbReference type="EMBL" id="QKRX01000007">
    <property type="protein sequence ID" value="RAU17901.1"/>
    <property type="molecule type" value="Genomic_DNA"/>
</dbReference>
<evidence type="ECO:0000256" key="10">
    <source>
        <dbReference type="ARBA" id="ARBA00022989"/>
    </source>
</evidence>
<dbReference type="RefSeq" id="WP_112159390.1">
    <property type="nucleotide sequence ID" value="NZ_QKRX01000007.1"/>
</dbReference>
<evidence type="ECO:0000256" key="3">
    <source>
        <dbReference type="ARBA" id="ARBA00022475"/>
    </source>
</evidence>
<reference evidence="17 18" key="1">
    <citation type="submission" date="2018-06" db="EMBL/GenBank/DDBJ databases">
        <title>Nitrincola tibetense sp. nov., isolated from Lake XuguoCo on Tibetan Plateau.</title>
        <authorList>
            <person name="Xing P."/>
        </authorList>
    </citation>
    <scope>NUCLEOTIDE SEQUENCE [LARGE SCALE GENOMIC DNA]</scope>
    <source>
        <strain evidence="18">xg18</strain>
    </source>
</reference>
<evidence type="ECO:0000256" key="13">
    <source>
        <dbReference type="ARBA" id="ARBA00023316"/>
    </source>
</evidence>
<comment type="subcellular location">
    <subcellularLocation>
        <location evidence="16">Cell inner membrane</location>
        <topology evidence="16">Multi-pass membrane protein</topology>
    </subcellularLocation>
    <subcellularLocation>
        <location evidence="1">Cell membrane</location>
        <topology evidence="1">Multi-pass membrane protein</topology>
    </subcellularLocation>
    <text evidence="16">Localizes to the division septum.</text>
</comment>
<keyword evidence="4 16" id="KW-0132">Cell division</keyword>
<evidence type="ECO:0000256" key="12">
    <source>
        <dbReference type="ARBA" id="ARBA00023306"/>
    </source>
</evidence>
<dbReference type="GO" id="GO:0009252">
    <property type="term" value="P:peptidoglycan biosynthetic process"/>
    <property type="evidence" value="ECO:0007669"/>
    <property type="project" value="UniProtKB-UniRule"/>
</dbReference>
<comment type="function">
    <text evidence="16">Peptidoglycan polymerase that is essential for cell division.</text>
</comment>
<feature type="transmembrane region" description="Helical" evidence="16">
    <location>
        <begin position="27"/>
        <end position="46"/>
    </location>
</feature>
<feature type="transmembrane region" description="Helical" evidence="16">
    <location>
        <begin position="289"/>
        <end position="310"/>
    </location>
</feature>
<protein>
    <recommendedName>
        <fullName evidence="16">Probable peptidoglycan glycosyltransferase FtsW</fullName>
        <shortName evidence="16">PGT</shortName>
        <ecNumber evidence="16">2.4.99.28</ecNumber>
    </recommendedName>
    <alternativeName>
        <fullName evidence="16">Cell division protein FtsW</fullName>
    </alternativeName>
    <alternativeName>
        <fullName evidence="16">Cell wall polymerase</fullName>
    </alternativeName>
    <alternativeName>
        <fullName evidence="16">Peptidoglycan polymerase</fullName>
        <shortName evidence="16">PG polymerase</shortName>
    </alternativeName>
</protein>
<organism evidence="17 18">
    <name type="scientific">Nitrincola tibetensis</name>
    <dbReference type="NCBI Taxonomy" id="2219697"/>
    <lineage>
        <taxon>Bacteria</taxon>
        <taxon>Pseudomonadati</taxon>
        <taxon>Pseudomonadota</taxon>
        <taxon>Gammaproteobacteria</taxon>
        <taxon>Oceanospirillales</taxon>
        <taxon>Oceanospirillaceae</taxon>
        <taxon>Nitrincola</taxon>
    </lineage>
</organism>
<dbReference type="GO" id="GO:0008955">
    <property type="term" value="F:peptidoglycan glycosyltransferase activity"/>
    <property type="evidence" value="ECO:0007669"/>
    <property type="project" value="UniProtKB-UniRule"/>
</dbReference>
<name>A0A364NLH4_9GAMM</name>
<keyword evidence="13 16" id="KW-0961">Cell wall biogenesis/degradation</keyword>
<keyword evidence="6 16" id="KW-0808">Transferase</keyword>
<keyword evidence="10 16" id="KW-1133">Transmembrane helix</keyword>
<dbReference type="PROSITE" id="PS00428">
    <property type="entry name" value="FTSW_RODA_SPOVE"/>
    <property type="match status" value="1"/>
</dbReference>
<keyword evidence="12 16" id="KW-0131">Cell cycle</keyword>
<keyword evidence="7 16" id="KW-0812">Transmembrane</keyword>
<keyword evidence="11 16" id="KW-0472">Membrane</keyword>
<keyword evidence="18" id="KW-1185">Reference proteome</keyword>
<evidence type="ECO:0000256" key="15">
    <source>
        <dbReference type="ARBA" id="ARBA00049902"/>
    </source>
</evidence>
<proteinExistence type="inferred from homology"/>
<dbReference type="GO" id="GO:0071555">
    <property type="term" value="P:cell wall organization"/>
    <property type="evidence" value="ECO:0007669"/>
    <property type="project" value="UniProtKB-KW"/>
</dbReference>
<sequence length="399" mass="44152">MNVLKSLRPVWPQALDIPKGQMPIDPYLALSALALTLTGFVMIASASMDVAARDFGSPTFFMMRHGFFVILAFITVVVISRIPLSLWERYSALLLLVGIILLALVFLPGVGREVNGSRRWISMGFFNLQTSEIAKICMVLFMSGYLVRRLDEVRSSWFGVIKPALPLALYVLLLIIQPDFGATVVLMGTVMGMIFLGGMRFGQFSLVVIGVAGLAYLMAIFQPYRLARLRSFQDPWADPFGTGYQLSQAQIAFGRGEWFGTGLGNSIQKLFYLPEAHTDFIYSILSEEMGLVGALAIIAIYMLLVTRIFLIGRQAEKQSQFFKAYASYGFGFIFAGQAMINIGVNVGALPTKGLTLPLLSYGGSSLLASACMIAIILRIDYELKRERLNQVRPGRKRTQ</sequence>
<dbReference type="PANTHER" id="PTHR30474:SF2">
    <property type="entry name" value="PEPTIDOGLYCAN GLYCOSYLTRANSFERASE FTSW-RELATED"/>
    <property type="match status" value="1"/>
</dbReference>
<dbReference type="PANTHER" id="PTHR30474">
    <property type="entry name" value="CELL CYCLE PROTEIN"/>
    <property type="match status" value="1"/>
</dbReference>
<keyword evidence="8 16" id="KW-0133">Cell shape</keyword>
<dbReference type="HAMAP" id="MF_00913">
    <property type="entry name" value="PGT_FtsW_proteobact"/>
    <property type="match status" value="1"/>
</dbReference>
<dbReference type="InterPro" id="IPR001182">
    <property type="entry name" value="FtsW/RodA"/>
</dbReference>
<feature type="transmembrane region" description="Helical" evidence="16">
    <location>
        <begin position="67"/>
        <end position="84"/>
    </location>
</feature>
<feature type="transmembrane region" description="Helical" evidence="16">
    <location>
        <begin position="123"/>
        <end position="147"/>
    </location>
</feature>
<dbReference type="OrthoDB" id="9768187at2"/>
<evidence type="ECO:0000256" key="1">
    <source>
        <dbReference type="ARBA" id="ARBA00004651"/>
    </source>
</evidence>
<evidence type="ECO:0000256" key="6">
    <source>
        <dbReference type="ARBA" id="ARBA00022679"/>
    </source>
</evidence>
<evidence type="ECO:0000256" key="16">
    <source>
        <dbReference type="HAMAP-Rule" id="MF_00913"/>
    </source>
</evidence>
<comment type="pathway">
    <text evidence="2 16">Cell wall biogenesis; peptidoglycan biosynthesis.</text>
</comment>
<dbReference type="InterPro" id="IPR018365">
    <property type="entry name" value="Cell_cycle_FtsW-rel_CS"/>
</dbReference>
<dbReference type="AlphaFoldDB" id="A0A364NLH4"/>
<gene>
    <name evidence="16 17" type="primary">ftsW</name>
    <name evidence="17" type="ORF">DN062_11090</name>
</gene>
<dbReference type="Pfam" id="PF01098">
    <property type="entry name" value="FTSW_RODA_SPOVE"/>
    <property type="match status" value="1"/>
</dbReference>
<feature type="transmembrane region" description="Helical" evidence="16">
    <location>
        <begin position="358"/>
        <end position="377"/>
    </location>
</feature>
<feature type="transmembrane region" description="Helical" evidence="16">
    <location>
        <begin position="167"/>
        <end position="197"/>
    </location>
</feature>
<evidence type="ECO:0000256" key="2">
    <source>
        <dbReference type="ARBA" id="ARBA00004752"/>
    </source>
</evidence>
<keyword evidence="16" id="KW-0997">Cell inner membrane</keyword>
<feature type="transmembrane region" description="Helical" evidence="16">
    <location>
        <begin position="204"/>
        <end position="224"/>
    </location>
</feature>
<dbReference type="GO" id="GO:0005886">
    <property type="term" value="C:plasma membrane"/>
    <property type="evidence" value="ECO:0007669"/>
    <property type="project" value="UniProtKB-SubCell"/>
</dbReference>
<dbReference type="GO" id="GO:0015648">
    <property type="term" value="F:lipid-linked peptidoglycan transporter activity"/>
    <property type="evidence" value="ECO:0007669"/>
    <property type="project" value="TreeGrafter"/>
</dbReference>
<keyword evidence="3 16" id="KW-1003">Cell membrane</keyword>
<evidence type="ECO:0000256" key="11">
    <source>
        <dbReference type="ARBA" id="ARBA00023136"/>
    </source>
</evidence>
<dbReference type="InterPro" id="IPR013437">
    <property type="entry name" value="FtsW"/>
</dbReference>
<comment type="similarity">
    <text evidence="14 16">Belongs to the SEDS family. FtsW subfamily.</text>
</comment>
<evidence type="ECO:0000256" key="8">
    <source>
        <dbReference type="ARBA" id="ARBA00022960"/>
    </source>
</evidence>
<evidence type="ECO:0000256" key="4">
    <source>
        <dbReference type="ARBA" id="ARBA00022618"/>
    </source>
</evidence>
<evidence type="ECO:0000313" key="17">
    <source>
        <dbReference type="EMBL" id="RAU17901.1"/>
    </source>
</evidence>
<keyword evidence="5 16" id="KW-0328">Glycosyltransferase</keyword>
<dbReference type="GO" id="GO:0032153">
    <property type="term" value="C:cell division site"/>
    <property type="evidence" value="ECO:0007669"/>
    <property type="project" value="UniProtKB-UniRule"/>
</dbReference>
<dbReference type="GO" id="GO:0008360">
    <property type="term" value="P:regulation of cell shape"/>
    <property type="evidence" value="ECO:0007669"/>
    <property type="project" value="UniProtKB-KW"/>
</dbReference>
<accession>A0A364NLH4</accession>
<evidence type="ECO:0000256" key="5">
    <source>
        <dbReference type="ARBA" id="ARBA00022676"/>
    </source>
</evidence>
<evidence type="ECO:0000256" key="7">
    <source>
        <dbReference type="ARBA" id="ARBA00022692"/>
    </source>
</evidence>
<evidence type="ECO:0000256" key="9">
    <source>
        <dbReference type="ARBA" id="ARBA00022984"/>
    </source>
</evidence>
<dbReference type="NCBIfam" id="TIGR02614">
    <property type="entry name" value="ftsW"/>
    <property type="match status" value="1"/>
</dbReference>
<evidence type="ECO:0000256" key="14">
    <source>
        <dbReference type="ARBA" id="ARBA00038053"/>
    </source>
</evidence>
<keyword evidence="9 16" id="KW-0573">Peptidoglycan synthesis</keyword>
<comment type="caution">
    <text evidence="17">The sequence shown here is derived from an EMBL/GenBank/DDBJ whole genome shotgun (WGS) entry which is preliminary data.</text>
</comment>